<protein>
    <submittedName>
        <fullName evidence="1">Uncharacterized protein</fullName>
    </submittedName>
</protein>
<proteinExistence type="predicted"/>
<comment type="caution">
    <text evidence="1">The sequence shown here is derived from an EMBL/GenBank/DDBJ whole genome shotgun (WGS) entry which is preliminary data.</text>
</comment>
<sequence length="163" mass="18182">MLLLLNIGGPHVQLICTNNIKCNCHAPQPPPSQSFTFSRKLLFRGECHPTGEGGLTPGVEDRNPTPPLLTNDISQPRRSQLPLSHHGRGAHGWINPCVTYSSHVINDNETCGMWAHHVICITGVTHRYREGGRKRSPHTHLPIFSLPIEHPVIPKLLCQCKYE</sequence>
<reference evidence="1 2" key="1">
    <citation type="submission" date="2021-06" db="EMBL/GenBank/DDBJ databases">
        <title>Caerostris darwini draft genome.</title>
        <authorList>
            <person name="Kono N."/>
            <person name="Arakawa K."/>
        </authorList>
    </citation>
    <scope>NUCLEOTIDE SEQUENCE [LARGE SCALE GENOMIC DNA]</scope>
</reference>
<dbReference type="AlphaFoldDB" id="A0AAV4TRI8"/>
<dbReference type="Proteomes" id="UP001054837">
    <property type="component" value="Unassembled WGS sequence"/>
</dbReference>
<organism evidence="1 2">
    <name type="scientific">Caerostris darwini</name>
    <dbReference type="NCBI Taxonomy" id="1538125"/>
    <lineage>
        <taxon>Eukaryota</taxon>
        <taxon>Metazoa</taxon>
        <taxon>Ecdysozoa</taxon>
        <taxon>Arthropoda</taxon>
        <taxon>Chelicerata</taxon>
        <taxon>Arachnida</taxon>
        <taxon>Araneae</taxon>
        <taxon>Araneomorphae</taxon>
        <taxon>Entelegynae</taxon>
        <taxon>Araneoidea</taxon>
        <taxon>Araneidae</taxon>
        <taxon>Caerostris</taxon>
    </lineage>
</organism>
<evidence type="ECO:0000313" key="1">
    <source>
        <dbReference type="EMBL" id="GIY47799.1"/>
    </source>
</evidence>
<dbReference type="EMBL" id="BPLQ01010013">
    <property type="protein sequence ID" value="GIY47799.1"/>
    <property type="molecule type" value="Genomic_DNA"/>
</dbReference>
<evidence type="ECO:0000313" key="2">
    <source>
        <dbReference type="Proteomes" id="UP001054837"/>
    </source>
</evidence>
<name>A0AAV4TRI8_9ARAC</name>
<keyword evidence="2" id="KW-1185">Reference proteome</keyword>
<accession>A0AAV4TRI8</accession>
<gene>
    <name evidence="1" type="ORF">CDAR_315581</name>
</gene>